<protein>
    <submittedName>
        <fullName evidence="1">Uncharacterized protein</fullName>
    </submittedName>
</protein>
<dbReference type="AlphaFoldDB" id="A0A9D3W5G1"/>
<keyword evidence="2" id="KW-1185">Reference proteome</keyword>
<proteinExistence type="predicted"/>
<comment type="caution">
    <text evidence="1">The sequence shown here is derived from an EMBL/GenBank/DDBJ whole genome shotgun (WGS) entry which is preliminary data.</text>
</comment>
<sequence>MKVKQSATVLKKRAFEVVVAQVKPLEVVKLKEAVVCKERATKATLTKMDADYMTSHVVAFHSLP</sequence>
<evidence type="ECO:0000313" key="1">
    <source>
        <dbReference type="EMBL" id="KAH1108833.1"/>
    </source>
</evidence>
<evidence type="ECO:0000313" key="2">
    <source>
        <dbReference type="Proteomes" id="UP000828251"/>
    </source>
</evidence>
<organism evidence="1 2">
    <name type="scientific">Gossypium stocksii</name>
    <dbReference type="NCBI Taxonomy" id="47602"/>
    <lineage>
        <taxon>Eukaryota</taxon>
        <taxon>Viridiplantae</taxon>
        <taxon>Streptophyta</taxon>
        <taxon>Embryophyta</taxon>
        <taxon>Tracheophyta</taxon>
        <taxon>Spermatophyta</taxon>
        <taxon>Magnoliopsida</taxon>
        <taxon>eudicotyledons</taxon>
        <taxon>Gunneridae</taxon>
        <taxon>Pentapetalae</taxon>
        <taxon>rosids</taxon>
        <taxon>malvids</taxon>
        <taxon>Malvales</taxon>
        <taxon>Malvaceae</taxon>
        <taxon>Malvoideae</taxon>
        <taxon>Gossypium</taxon>
    </lineage>
</organism>
<accession>A0A9D3W5G1</accession>
<reference evidence="1 2" key="1">
    <citation type="journal article" date="2021" name="Plant Biotechnol. J.">
        <title>Multi-omics assisted identification of the key and species-specific regulatory components of drought-tolerant mechanisms in Gossypium stocksii.</title>
        <authorList>
            <person name="Yu D."/>
            <person name="Ke L."/>
            <person name="Zhang D."/>
            <person name="Wu Y."/>
            <person name="Sun Y."/>
            <person name="Mei J."/>
            <person name="Sun J."/>
            <person name="Sun Y."/>
        </authorList>
    </citation>
    <scope>NUCLEOTIDE SEQUENCE [LARGE SCALE GENOMIC DNA]</scope>
    <source>
        <strain evidence="2">cv. E1</strain>
        <tissue evidence="1">Leaf</tissue>
    </source>
</reference>
<dbReference type="EMBL" id="JAIQCV010000004">
    <property type="protein sequence ID" value="KAH1108833.1"/>
    <property type="molecule type" value="Genomic_DNA"/>
</dbReference>
<dbReference type="Proteomes" id="UP000828251">
    <property type="component" value="Unassembled WGS sequence"/>
</dbReference>
<gene>
    <name evidence="1" type="ORF">J1N35_012601</name>
</gene>
<dbReference type="OrthoDB" id="10503399at2759"/>
<name>A0A9D3W5G1_9ROSI</name>